<keyword evidence="8" id="KW-0539">Nucleus</keyword>
<dbReference type="SUPFAM" id="SSF52113">
    <property type="entry name" value="BRCT domain"/>
    <property type="match status" value="1"/>
</dbReference>
<dbReference type="SMART" id="SM00184">
    <property type="entry name" value="RING"/>
    <property type="match status" value="1"/>
</dbReference>
<dbReference type="Proteomes" id="UP000041254">
    <property type="component" value="Unassembled WGS sequence"/>
</dbReference>
<keyword evidence="2" id="KW-0479">Metal-binding</keyword>
<evidence type="ECO:0000256" key="6">
    <source>
        <dbReference type="ARBA" id="ARBA00022833"/>
    </source>
</evidence>
<feature type="compositionally biased region" description="Basic and acidic residues" evidence="10">
    <location>
        <begin position="434"/>
        <end position="450"/>
    </location>
</feature>
<name>A0A0G4E8J7_VITBC</name>
<dbReference type="PANTHER" id="PTHR13763">
    <property type="entry name" value="BREAST CANCER TYPE 1 SUSCEPTIBILITY PROTEIN BRCA1"/>
    <property type="match status" value="1"/>
</dbReference>
<feature type="region of interest" description="Disordered" evidence="10">
    <location>
        <begin position="893"/>
        <end position="972"/>
    </location>
</feature>
<evidence type="ECO:0000256" key="4">
    <source>
        <dbReference type="ARBA" id="ARBA00022763"/>
    </source>
</evidence>
<dbReference type="PROSITE" id="PS00518">
    <property type="entry name" value="ZF_RING_1"/>
    <property type="match status" value="1"/>
</dbReference>
<reference evidence="13 14" key="1">
    <citation type="submission" date="2014-11" db="EMBL/GenBank/DDBJ databases">
        <authorList>
            <person name="Zhu J."/>
            <person name="Qi W."/>
            <person name="Song R."/>
        </authorList>
    </citation>
    <scope>NUCLEOTIDE SEQUENCE [LARGE SCALE GENOMIC DNA]</scope>
</reference>
<evidence type="ECO:0000313" key="14">
    <source>
        <dbReference type="Proteomes" id="UP000041254"/>
    </source>
</evidence>
<feature type="compositionally biased region" description="Basic and acidic residues" evidence="10">
    <location>
        <begin position="132"/>
        <end position="149"/>
    </location>
</feature>
<dbReference type="InterPro" id="IPR031099">
    <property type="entry name" value="BRCA1-associated"/>
</dbReference>
<feature type="compositionally biased region" description="Pro residues" evidence="10">
    <location>
        <begin position="899"/>
        <end position="914"/>
    </location>
</feature>
<feature type="compositionally biased region" description="Basic and acidic residues" evidence="10">
    <location>
        <begin position="365"/>
        <end position="381"/>
    </location>
</feature>
<dbReference type="InterPro" id="IPR001357">
    <property type="entry name" value="BRCT_dom"/>
</dbReference>
<dbReference type="STRING" id="1169540.A0A0G4E8J7"/>
<feature type="compositionally biased region" description="Basic and acidic residues" evidence="10">
    <location>
        <begin position="649"/>
        <end position="674"/>
    </location>
</feature>
<feature type="domain" description="RING-type" evidence="11">
    <location>
        <begin position="42"/>
        <end position="80"/>
    </location>
</feature>
<dbReference type="Pfam" id="PF13445">
    <property type="entry name" value="zf-RING_UBOX"/>
    <property type="match status" value="1"/>
</dbReference>
<sequence>MSAGAPADASNEDTIAAVLPQRRQFHTVLTQYCQQAEPNLKCPICDRLFDDPRAGPCSHFYCRECILAHIHIRCECPVCRNYLCPRDLRKIGLLERMVTAFTALRQLLDNIPDEPHEEAAAAAHDQPPMQLDDGRDGNGADGEDGHRGEEEEAAPAAAAAAAAGPAAAAGASSAAHMDGGNRRVVTTQDVDAIERDLAEAQPLDAKITSLLLAFDRGEFSIPPGIQLPSTIPHPESAPAAHSEPPGEPDAAAAPARPQSESLPPLAAASPPHDHHDDDDAPPAPRSPPSPSPSPPQAAIDDEPPPPDDPPAAQEDAPAQRDGGSPSVIVDSNGQEVRAVDSITDLLFASQPVVLRPRRAVTSTGPREEPPIVIADESRNAEEPPGEQQPEEGQQDGEKAAEGGEGADHDVDMEDPRQGDEERPDNADVEDIDEPVDRDRYHGDHDDHDNNNRASGGPPPHDDEPQGISPILRRHPHPPPDRPPLVKREDEVLSIESSPPASKHRPQAKAPPSRLPAHDHVEEIEEPDTPPKPNRQPCDNWKFPLGRDRGFVRPPGARLEGLGRKGMGERRHLGSAVRPPPPPPAAAAAAAAAAAPRVALRPPGGAGMMSMDLFGERGESAPDPPAGAAAAAAAALPTPSPPSPPRKNRKTFDWRHSDEGERKEGSIAKREEVKDGTPAGDGACRGSRGGGGDALVADGERERGRAAGDEMQIDMEVDMAVDRAPVAVPPAITAPVRVVLLGSSIDEEMLKTMKQACELMPGTVVMRWTPSVTHLVVAVDDQQRVINRTMKYFMALLGSQWIVTTEWLEASLHNKRWMPEEPFVASGDLFAEGGPRKSRQWKDTNHPNCPKRLLKGLAICCDFYELSSSVPKAEDINQVARLAGAIILKRPAVAKRKANAPPPPDSPSSPRPRPLPDGAARILPSPIRKARGGSSRRRGSGAGGGGTPDGVVRPHGARLSTSGGKSGSRRRRAGVVDAAALPKESVVVLLDPTKNSVGVARYVSDVFRCQVAPVSWLLLSISHLQQQPFAPLTDAFKEEVPQALP</sequence>
<dbReference type="GO" id="GO:0045944">
    <property type="term" value="P:positive regulation of transcription by RNA polymerase II"/>
    <property type="evidence" value="ECO:0007669"/>
    <property type="project" value="TreeGrafter"/>
</dbReference>
<dbReference type="GO" id="GO:0004842">
    <property type="term" value="F:ubiquitin-protein transferase activity"/>
    <property type="evidence" value="ECO:0007669"/>
    <property type="project" value="TreeGrafter"/>
</dbReference>
<keyword evidence="7" id="KW-0234">DNA repair</keyword>
<feature type="compositionally biased region" description="Basic residues" evidence="10">
    <location>
        <begin position="927"/>
        <end position="938"/>
    </location>
</feature>
<evidence type="ECO:0000256" key="2">
    <source>
        <dbReference type="ARBA" id="ARBA00022723"/>
    </source>
</evidence>
<dbReference type="InterPro" id="IPR036420">
    <property type="entry name" value="BRCT_dom_sf"/>
</dbReference>
<dbReference type="InterPro" id="IPR027370">
    <property type="entry name" value="Znf-RING_euk"/>
</dbReference>
<dbReference type="Gene3D" id="3.40.50.10190">
    <property type="entry name" value="BRCT domain"/>
    <property type="match status" value="1"/>
</dbReference>
<feature type="compositionally biased region" description="Low complexity" evidence="10">
    <location>
        <begin position="585"/>
        <end position="602"/>
    </location>
</feature>
<evidence type="ECO:0000259" key="12">
    <source>
        <dbReference type="PROSITE" id="PS50172"/>
    </source>
</evidence>
<dbReference type="GO" id="GO:0000724">
    <property type="term" value="P:double-strand break repair via homologous recombination"/>
    <property type="evidence" value="ECO:0007669"/>
    <property type="project" value="TreeGrafter"/>
</dbReference>
<evidence type="ECO:0008006" key="15">
    <source>
        <dbReference type="Google" id="ProtNLM"/>
    </source>
</evidence>
<dbReference type="CDD" id="cd17734">
    <property type="entry name" value="BRCT_Bard1_rpt1"/>
    <property type="match status" value="1"/>
</dbReference>
<evidence type="ECO:0000256" key="3">
    <source>
        <dbReference type="ARBA" id="ARBA00022737"/>
    </source>
</evidence>
<feature type="domain" description="BRCT" evidence="12">
    <location>
        <begin position="735"/>
        <end position="824"/>
    </location>
</feature>
<dbReference type="Gene3D" id="3.30.40.10">
    <property type="entry name" value="Zinc/RING finger domain, C3HC4 (zinc finger)"/>
    <property type="match status" value="1"/>
</dbReference>
<keyword evidence="3" id="KW-0677">Repeat</keyword>
<evidence type="ECO:0000259" key="11">
    <source>
        <dbReference type="PROSITE" id="PS50089"/>
    </source>
</evidence>
<evidence type="ECO:0000256" key="1">
    <source>
        <dbReference type="ARBA" id="ARBA00004123"/>
    </source>
</evidence>
<feature type="compositionally biased region" description="Basic and acidic residues" evidence="10">
    <location>
        <begin position="560"/>
        <end position="571"/>
    </location>
</feature>
<dbReference type="EMBL" id="CDMY01000047">
    <property type="protein sequence ID" value="CEL92114.1"/>
    <property type="molecule type" value="Genomic_DNA"/>
</dbReference>
<protein>
    <recommendedName>
        <fullName evidence="15">RING-type E3 ubiquitin transferase BRCA1</fullName>
    </recommendedName>
</protein>
<evidence type="ECO:0000256" key="8">
    <source>
        <dbReference type="ARBA" id="ARBA00023242"/>
    </source>
</evidence>
<keyword evidence="14" id="KW-1185">Reference proteome</keyword>
<feature type="region of interest" description="Disordered" evidence="10">
    <location>
        <begin position="118"/>
        <end position="161"/>
    </location>
</feature>
<evidence type="ECO:0000256" key="9">
    <source>
        <dbReference type="PROSITE-ProRule" id="PRU00175"/>
    </source>
</evidence>
<feature type="compositionally biased region" description="Basic and acidic residues" evidence="10">
    <location>
        <begin position="395"/>
        <end position="425"/>
    </location>
</feature>
<dbReference type="InterPro" id="IPR017907">
    <property type="entry name" value="Znf_RING_CS"/>
</dbReference>
<dbReference type="GO" id="GO:0005634">
    <property type="term" value="C:nucleus"/>
    <property type="evidence" value="ECO:0007669"/>
    <property type="project" value="UniProtKB-SubCell"/>
</dbReference>
<dbReference type="PANTHER" id="PTHR13763:SF0">
    <property type="entry name" value="BREAST CANCER TYPE 1 SUSCEPTIBILITY PROTEIN"/>
    <property type="match status" value="1"/>
</dbReference>
<evidence type="ECO:0000313" key="13">
    <source>
        <dbReference type="EMBL" id="CEL92114.1"/>
    </source>
</evidence>
<gene>
    <name evidence="13" type="ORF">Vbra_20069</name>
</gene>
<organism evidence="13 14">
    <name type="scientific">Vitrella brassicaformis (strain CCMP3155)</name>
    <dbReference type="NCBI Taxonomy" id="1169540"/>
    <lineage>
        <taxon>Eukaryota</taxon>
        <taxon>Sar</taxon>
        <taxon>Alveolata</taxon>
        <taxon>Colpodellida</taxon>
        <taxon>Vitrellaceae</taxon>
        <taxon>Vitrella</taxon>
    </lineage>
</organism>
<dbReference type="PROSITE" id="PS50172">
    <property type="entry name" value="BRCT"/>
    <property type="match status" value="1"/>
</dbReference>
<dbReference type="InterPro" id="IPR013083">
    <property type="entry name" value="Znf_RING/FYVE/PHD"/>
</dbReference>
<dbReference type="SUPFAM" id="SSF57850">
    <property type="entry name" value="RING/U-box"/>
    <property type="match status" value="1"/>
</dbReference>
<feature type="compositionally biased region" description="Basic and acidic residues" evidence="10">
    <location>
        <begin position="477"/>
        <end position="490"/>
    </location>
</feature>
<feature type="region of interest" description="Disordered" evidence="10">
    <location>
        <begin position="223"/>
        <end position="695"/>
    </location>
</feature>
<comment type="subcellular location">
    <subcellularLocation>
        <location evidence="1">Nucleus</location>
    </subcellularLocation>
</comment>
<dbReference type="AlphaFoldDB" id="A0A0G4E8J7"/>
<dbReference type="GO" id="GO:0008270">
    <property type="term" value="F:zinc ion binding"/>
    <property type="evidence" value="ECO:0007669"/>
    <property type="project" value="UniProtKB-KW"/>
</dbReference>
<keyword evidence="5 9" id="KW-0863">Zinc-finger</keyword>
<feature type="compositionally biased region" description="Pro residues" evidence="10">
    <location>
        <begin position="281"/>
        <end position="295"/>
    </location>
</feature>
<dbReference type="VEuPathDB" id="CryptoDB:Vbra_20069"/>
<evidence type="ECO:0000256" key="7">
    <source>
        <dbReference type="ARBA" id="ARBA00023204"/>
    </source>
</evidence>
<proteinExistence type="predicted"/>
<dbReference type="OMA" id="WHESSTP"/>
<keyword evidence="4" id="KW-0227">DNA damage</keyword>
<feature type="compositionally biased region" description="Low complexity" evidence="10">
    <location>
        <begin position="232"/>
        <end position="270"/>
    </location>
</feature>
<evidence type="ECO:0000256" key="5">
    <source>
        <dbReference type="ARBA" id="ARBA00022771"/>
    </source>
</evidence>
<dbReference type="InterPro" id="IPR001841">
    <property type="entry name" value="Znf_RING"/>
</dbReference>
<evidence type="ECO:0000256" key="10">
    <source>
        <dbReference type="SAM" id="MobiDB-lite"/>
    </source>
</evidence>
<dbReference type="PROSITE" id="PS50089">
    <property type="entry name" value="ZF_RING_2"/>
    <property type="match status" value="1"/>
</dbReference>
<dbReference type="InParanoid" id="A0A0G4E8J7"/>
<dbReference type="SMART" id="SM00292">
    <property type="entry name" value="BRCT"/>
    <property type="match status" value="1"/>
</dbReference>
<accession>A0A0G4E8J7</accession>
<feature type="compositionally biased region" description="Low complexity" evidence="10">
    <location>
        <begin position="625"/>
        <end position="636"/>
    </location>
</feature>
<keyword evidence="6" id="KW-0862">Zinc</keyword>
<dbReference type="OrthoDB" id="412870at2759"/>